<dbReference type="FunFam" id="2.10.25.10:FF:000009">
    <property type="entry name" value="Low-density lipoprotein receptor isoform 1"/>
    <property type="match status" value="1"/>
</dbReference>
<dbReference type="InterPro" id="IPR009030">
    <property type="entry name" value="Growth_fac_rcpt_cys_sf"/>
</dbReference>
<keyword evidence="9" id="KW-0675">Receptor</keyword>
<evidence type="ECO:0000256" key="5">
    <source>
        <dbReference type="ARBA" id="ARBA00022737"/>
    </source>
</evidence>
<keyword evidence="2 11" id="KW-0245">EGF-like domain</keyword>
<protein>
    <recommendedName>
        <fullName evidence="12">EGF-like domain-containing protein</fullName>
    </recommendedName>
</protein>
<accession>A0A3P7I8A9</accession>
<dbReference type="InterPro" id="IPR000152">
    <property type="entry name" value="EGF-type_Asp/Asn_hydroxyl_site"/>
</dbReference>
<keyword evidence="4" id="KW-0812">Transmembrane</keyword>
<keyword evidence="7" id="KW-0472">Membrane</keyword>
<dbReference type="GO" id="GO:0016020">
    <property type="term" value="C:membrane"/>
    <property type="evidence" value="ECO:0007669"/>
    <property type="project" value="UniProtKB-SubCell"/>
</dbReference>
<evidence type="ECO:0000256" key="11">
    <source>
        <dbReference type="PROSITE-ProRule" id="PRU00076"/>
    </source>
</evidence>
<dbReference type="InterPro" id="IPR050751">
    <property type="entry name" value="ECM_structural_protein"/>
</dbReference>
<dbReference type="PANTHER" id="PTHR24034">
    <property type="entry name" value="EGF-LIKE DOMAIN-CONTAINING PROTEIN"/>
    <property type="match status" value="1"/>
</dbReference>
<dbReference type="Pfam" id="PF07645">
    <property type="entry name" value="EGF_CA"/>
    <property type="match status" value="3"/>
</dbReference>
<keyword evidence="10" id="KW-0325">Glycoprotein</keyword>
<keyword evidence="5" id="KW-0677">Repeat</keyword>
<keyword evidence="8 11" id="KW-1015">Disulfide bond</keyword>
<evidence type="ECO:0000256" key="2">
    <source>
        <dbReference type="ARBA" id="ARBA00022536"/>
    </source>
</evidence>
<evidence type="ECO:0000256" key="10">
    <source>
        <dbReference type="ARBA" id="ARBA00023180"/>
    </source>
</evidence>
<dbReference type="InterPro" id="IPR000742">
    <property type="entry name" value="EGF"/>
</dbReference>
<dbReference type="InterPro" id="IPR001881">
    <property type="entry name" value="EGF-like_Ca-bd_dom"/>
</dbReference>
<evidence type="ECO:0000256" key="4">
    <source>
        <dbReference type="ARBA" id="ARBA00022692"/>
    </source>
</evidence>
<name>A0A3P7I8A9_TOXCA</name>
<dbReference type="InterPro" id="IPR049883">
    <property type="entry name" value="NOTCH1_EGF-like"/>
</dbReference>
<dbReference type="InterPro" id="IPR018097">
    <property type="entry name" value="EGF_Ca-bd_CS"/>
</dbReference>
<evidence type="ECO:0000256" key="9">
    <source>
        <dbReference type="ARBA" id="ARBA00023170"/>
    </source>
</evidence>
<comment type="subcellular location">
    <subcellularLocation>
        <location evidence="1">Membrane</location>
        <topology evidence="1">Single-pass type I membrane protein</topology>
    </subcellularLocation>
</comment>
<evidence type="ECO:0000256" key="3">
    <source>
        <dbReference type="ARBA" id="ARBA00022583"/>
    </source>
</evidence>
<evidence type="ECO:0000256" key="6">
    <source>
        <dbReference type="ARBA" id="ARBA00022989"/>
    </source>
</evidence>
<dbReference type="GO" id="GO:0005509">
    <property type="term" value="F:calcium ion binding"/>
    <property type="evidence" value="ECO:0007669"/>
    <property type="project" value="InterPro"/>
</dbReference>
<dbReference type="SMART" id="SM00179">
    <property type="entry name" value="EGF_CA"/>
    <property type="match status" value="3"/>
</dbReference>
<evidence type="ECO:0000259" key="12">
    <source>
        <dbReference type="PROSITE" id="PS50026"/>
    </source>
</evidence>
<comment type="caution">
    <text evidence="11">Lacks conserved residue(s) required for the propagation of feature annotation.</text>
</comment>
<evidence type="ECO:0000313" key="13">
    <source>
        <dbReference type="EMBL" id="VDM43355.1"/>
    </source>
</evidence>
<dbReference type="GO" id="GO:0006897">
    <property type="term" value="P:endocytosis"/>
    <property type="evidence" value="ECO:0007669"/>
    <property type="project" value="UniProtKB-KW"/>
</dbReference>
<dbReference type="PROSITE" id="PS50026">
    <property type="entry name" value="EGF_3"/>
    <property type="match status" value="1"/>
</dbReference>
<dbReference type="PROSITE" id="PS00010">
    <property type="entry name" value="ASX_HYDROXYL"/>
    <property type="match status" value="1"/>
</dbReference>
<dbReference type="CDD" id="cd00054">
    <property type="entry name" value="EGF_CA"/>
    <property type="match status" value="2"/>
</dbReference>
<feature type="disulfide bond" evidence="11">
    <location>
        <begin position="67"/>
        <end position="77"/>
    </location>
</feature>
<dbReference type="PROSITE" id="PS01186">
    <property type="entry name" value="EGF_2"/>
    <property type="match status" value="1"/>
</dbReference>
<keyword evidence="6" id="KW-1133">Transmembrane helix</keyword>
<dbReference type="PROSITE" id="PS01187">
    <property type="entry name" value="EGF_CA"/>
    <property type="match status" value="1"/>
</dbReference>
<evidence type="ECO:0000256" key="1">
    <source>
        <dbReference type="ARBA" id="ARBA00004479"/>
    </source>
</evidence>
<keyword evidence="3" id="KW-0254">Endocytosis</keyword>
<feature type="domain" description="EGF-like" evidence="12">
    <location>
        <begin position="63"/>
        <end position="98"/>
    </location>
</feature>
<organism evidence="13">
    <name type="scientific">Toxocara canis</name>
    <name type="common">Canine roundworm</name>
    <dbReference type="NCBI Taxonomy" id="6265"/>
    <lineage>
        <taxon>Eukaryota</taxon>
        <taxon>Metazoa</taxon>
        <taxon>Ecdysozoa</taxon>
        <taxon>Nematoda</taxon>
        <taxon>Chromadorea</taxon>
        <taxon>Rhabditida</taxon>
        <taxon>Spirurina</taxon>
        <taxon>Ascaridomorpha</taxon>
        <taxon>Ascaridoidea</taxon>
        <taxon>Toxocaridae</taxon>
        <taxon>Toxocara</taxon>
    </lineage>
</organism>
<evidence type="ECO:0000256" key="8">
    <source>
        <dbReference type="ARBA" id="ARBA00023157"/>
    </source>
</evidence>
<evidence type="ECO:0000256" key="7">
    <source>
        <dbReference type="ARBA" id="ARBA00023136"/>
    </source>
</evidence>
<dbReference type="SMART" id="SM00181">
    <property type="entry name" value="EGF"/>
    <property type="match status" value="3"/>
</dbReference>
<reference evidence="13" key="1">
    <citation type="submission" date="2018-11" db="EMBL/GenBank/DDBJ databases">
        <authorList>
            <consortium name="Pathogen Informatics"/>
        </authorList>
    </citation>
    <scope>NUCLEOTIDE SEQUENCE [LARGE SCALE GENOMIC DNA]</scope>
</reference>
<dbReference type="PANTHER" id="PTHR24034:SF89">
    <property type="entry name" value="COMPLEMENT COMPONENT C1Q RECEPTOR"/>
    <property type="match status" value="1"/>
</dbReference>
<dbReference type="AlphaFoldDB" id="A0A3P7I8A9"/>
<dbReference type="EMBL" id="UYWY01021088">
    <property type="protein sequence ID" value="VDM43355.1"/>
    <property type="molecule type" value="Genomic_DNA"/>
</dbReference>
<gene>
    <name evidence="13" type="ORF">TCNE_LOCUS12034</name>
</gene>
<sequence length="319" mass="36005">MECLNQIGSYICLCPSGFPMDEDERCQVTSAEEDSPPKTLRFNEGEEHGCPPGYTWNGRICEDIDECAFESPCQFECRNTPGGYQCECPEGYELEDGDCIDIDECADEPCTDDELCFNKLGSFECIATPCPPGYHLDISQCVANCANCSLAPIRIHMLSVPSDIKPGTSMLRLTAYDSQSRVLHRTRFHLKPSTKFFRRAPFALKDYILQNEGGRAVLQNMKALMPNSNHRLAIRSISKSPFTNVKYHSDFIVGPIPTKTLLDQIRLSDSLPGFFFNVFIDRLVDRLQRQRLHRLVDDVSHRHISLLALAYANYNNSLG</sequence>
<proteinExistence type="predicted"/>
<dbReference type="Gene3D" id="2.10.25.10">
    <property type="entry name" value="Laminin"/>
    <property type="match status" value="4"/>
</dbReference>
<dbReference type="SUPFAM" id="SSF57184">
    <property type="entry name" value="Growth factor receptor domain"/>
    <property type="match status" value="1"/>
</dbReference>